<sequence length="319" mass="31905">MAARACQPTCCASQRAITAPRHAAQLAAAPPPPPLRSAAAAGRLRRSVAAAAADNSDAEVAVFRFTLGSDAADAAVPRVVGGVGAALLLLNHLLGDQPSEAQLRAEALGAALAAVAFVTPTIEQRLKEIQPGRGRQAAAASVPGAGSVFALQPGLPDGLKQELAWASYALLLNTNICGLAVYWDGRAVLARGQLGTAALGSAAAGGSKADPGAVLDALSVAEPAAASRGWRQGPLYCPDKAAIAKAGAGGWPCVPAGAESLLVQPLLPFSSSARSSSSATGGASPQGFMLLVSERPRALSGKERAWAAAVAAKLHDALQ</sequence>
<dbReference type="STRING" id="3076.A0A2P6U4P6"/>
<dbReference type="InterPro" id="IPR044970">
    <property type="entry name" value="CCB2"/>
</dbReference>
<dbReference type="AlphaFoldDB" id="A0A2P6U4P6"/>
<dbReference type="Proteomes" id="UP000239899">
    <property type="component" value="Unassembled WGS sequence"/>
</dbReference>
<gene>
    <name evidence="1" type="ORF">C2E21_0632</name>
</gene>
<keyword evidence="2" id="KW-1185">Reference proteome</keyword>
<reference evidence="1 2" key="1">
    <citation type="journal article" date="2018" name="Plant J.">
        <title>Genome sequences of Chlorella sorokiniana UTEX 1602 and Micractinium conductrix SAG 241.80: implications to maltose excretion by a green alga.</title>
        <authorList>
            <person name="Arriola M.B."/>
            <person name="Velmurugan N."/>
            <person name="Zhang Y."/>
            <person name="Plunkett M.H."/>
            <person name="Hondzo H."/>
            <person name="Barney B.M."/>
        </authorList>
    </citation>
    <scope>NUCLEOTIDE SEQUENCE [LARGE SCALE GENOMIC DNA]</scope>
    <source>
        <strain evidence="2">UTEX 1602</strain>
    </source>
</reference>
<organism evidence="1 2">
    <name type="scientific">Chlorella sorokiniana</name>
    <name type="common">Freshwater green alga</name>
    <dbReference type="NCBI Taxonomy" id="3076"/>
    <lineage>
        <taxon>Eukaryota</taxon>
        <taxon>Viridiplantae</taxon>
        <taxon>Chlorophyta</taxon>
        <taxon>core chlorophytes</taxon>
        <taxon>Trebouxiophyceae</taxon>
        <taxon>Chlorellales</taxon>
        <taxon>Chlorellaceae</taxon>
        <taxon>Chlorella clade</taxon>
        <taxon>Chlorella</taxon>
    </lineage>
</organism>
<comment type="caution">
    <text evidence="1">The sequence shown here is derived from an EMBL/GenBank/DDBJ whole genome shotgun (WGS) entry which is preliminary data.</text>
</comment>
<dbReference type="GO" id="GO:0010190">
    <property type="term" value="P:cytochrome b6f complex assembly"/>
    <property type="evidence" value="ECO:0007669"/>
    <property type="project" value="InterPro"/>
</dbReference>
<accession>A0A2P6U4P6</accession>
<proteinExistence type="predicted"/>
<dbReference type="PANTHER" id="PTHR36403">
    <property type="entry name" value="PROTEIN COFACTOR ASSEMBLY OF COMPLEX C SUBUNIT B CCB2, CHLOROPLASTIC"/>
    <property type="match status" value="1"/>
</dbReference>
<name>A0A2P6U4P6_CHLSO</name>
<dbReference type="Pfam" id="PF11152">
    <property type="entry name" value="CCB2_CCB4"/>
    <property type="match status" value="1"/>
</dbReference>
<dbReference type="EMBL" id="LHPG02000001">
    <property type="protein sequence ID" value="PRW61279.1"/>
    <property type="molecule type" value="Genomic_DNA"/>
</dbReference>
<dbReference type="PANTHER" id="PTHR36403:SF1">
    <property type="entry name" value="PROTEIN COFACTOR ASSEMBLY OF COMPLEX C SUBUNIT B CCB2, CHLOROPLASTIC"/>
    <property type="match status" value="1"/>
</dbReference>
<dbReference type="InterPro" id="IPR021325">
    <property type="entry name" value="CCB2/CCB4"/>
</dbReference>
<evidence type="ECO:0000313" key="1">
    <source>
        <dbReference type="EMBL" id="PRW61279.1"/>
    </source>
</evidence>
<dbReference type="OrthoDB" id="514937at2759"/>
<evidence type="ECO:0000313" key="2">
    <source>
        <dbReference type="Proteomes" id="UP000239899"/>
    </source>
</evidence>
<protein>
    <submittedName>
        <fullName evidence="1">Required for cyt b6 assembly</fullName>
    </submittedName>
</protein>